<organism evidence="2 3">
    <name type="scientific">Marinobacter salinisoli</name>
    <dbReference type="NCBI Taxonomy" id="2769486"/>
    <lineage>
        <taxon>Bacteria</taxon>
        <taxon>Pseudomonadati</taxon>
        <taxon>Pseudomonadota</taxon>
        <taxon>Gammaproteobacteria</taxon>
        <taxon>Pseudomonadales</taxon>
        <taxon>Marinobacteraceae</taxon>
        <taxon>Marinobacter</taxon>
    </lineage>
</organism>
<evidence type="ECO:0000313" key="3">
    <source>
        <dbReference type="Proteomes" id="UP000663555"/>
    </source>
</evidence>
<keyword evidence="1" id="KW-0472">Membrane</keyword>
<evidence type="ECO:0000256" key="1">
    <source>
        <dbReference type="SAM" id="Phobius"/>
    </source>
</evidence>
<protein>
    <submittedName>
        <fullName evidence="2">Uncharacterized protein</fullName>
    </submittedName>
</protein>
<gene>
    <name evidence="2" type="ORF">LPB19_13480</name>
</gene>
<proteinExistence type="predicted"/>
<feature type="transmembrane region" description="Helical" evidence="1">
    <location>
        <begin position="36"/>
        <end position="54"/>
    </location>
</feature>
<dbReference type="Proteomes" id="UP000663555">
    <property type="component" value="Chromosome"/>
</dbReference>
<sequence length="95" mass="10799">MAKEDAFGFAVLCVALIGPVGFIAFLIALVTGGNDVVFGISVFVVLLIFHFFRIGRRVYGFFSLFVDYELNLRFFCKRCDLEIKEIRLPEKPKDV</sequence>
<reference evidence="2 3" key="1">
    <citation type="submission" date="2021-03" db="EMBL/GenBank/DDBJ databases">
        <title>Genome sequencing of Marinobacter sp. LPB0319.</title>
        <authorList>
            <person name="Kim J."/>
        </authorList>
    </citation>
    <scope>NUCLEOTIDE SEQUENCE [LARGE SCALE GENOMIC DNA]</scope>
    <source>
        <strain evidence="2 3">LPB0319</strain>
    </source>
</reference>
<keyword evidence="1" id="KW-0812">Transmembrane</keyword>
<keyword evidence="3" id="KW-1185">Reference proteome</keyword>
<evidence type="ECO:0000313" key="2">
    <source>
        <dbReference type="EMBL" id="QSP94192.1"/>
    </source>
</evidence>
<name>A0ABX7MPF3_9GAMM</name>
<dbReference type="EMBL" id="CP071247">
    <property type="protein sequence ID" value="QSP94192.1"/>
    <property type="molecule type" value="Genomic_DNA"/>
</dbReference>
<feature type="transmembrane region" description="Helical" evidence="1">
    <location>
        <begin position="7"/>
        <end position="30"/>
    </location>
</feature>
<keyword evidence="1" id="KW-1133">Transmembrane helix</keyword>
<accession>A0ABX7MPF3</accession>
<dbReference type="RefSeq" id="WP_206643413.1">
    <property type="nucleotide sequence ID" value="NZ_CP071247.1"/>
</dbReference>